<dbReference type="AlphaFoldDB" id="A0A9N8ZC29"/>
<gene>
    <name evidence="1" type="ORF">PBRASI_LOCUS2040</name>
</gene>
<dbReference type="Proteomes" id="UP000789739">
    <property type="component" value="Unassembled WGS sequence"/>
</dbReference>
<proteinExistence type="predicted"/>
<sequence>MRADHSAFPNQIWLIAPASNQKVNLIGDCPSSGPKIKLAFLQVTRFGRPSQQPINLETYK</sequence>
<accession>A0A9N8ZC29</accession>
<reference evidence="1" key="1">
    <citation type="submission" date="2021-06" db="EMBL/GenBank/DDBJ databases">
        <authorList>
            <person name="Kallberg Y."/>
            <person name="Tangrot J."/>
            <person name="Rosling A."/>
        </authorList>
    </citation>
    <scope>NUCLEOTIDE SEQUENCE</scope>
    <source>
        <strain evidence="1">BR232B</strain>
    </source>
</reference>
<evidence type="ECO:0000313" key="2">
    <source>
        <dbReference type="Proteomes" id="UP000789739"/>
    </source>
</evidence>
<name>A0A9N8ZC29_9GLOM</name>
<evidence type="ECO:0000313" key="1">
    <source>
        <dbReference type="EMBL" id="CAG8489815.1"/>
    </source>
</evidence>
<comment type="caution">
    <text evidence="1">The sequence shown here is derived from an EMBL/GenBank/DDBJ whole genome shotgun (WGS) entry which is preliminary data.</text>
</comment>
<keyword evidence="2" id="KW-1185">Reference proteome</keyword>
<organism evidence="1 2">
    <name type="scientific">Paraglomus brasilianum</name>
    <dbReference type="NCBI Taxonomy" id="144538"/>
    <lineage>
        <taxon>Eukaryota</taxon>
        <taxon>Fungi</taxon>
        <taxon>Fungi incertae sedis</taxon>
        <taxon>Mucoromycota</taxon>
        <taxon>Glomeromycotina</taxon>
        <taxon>Glomeromycetes</taxon>
        <taxon>Paraglomerales</taxon>
        <taxon>Paraglomeraceae</taxon>
        <taxon>Paraglomus</taxon>
    </lineage>
</organism>
<protein>
    <submittedName>
        <fullName evidence="1">11552_t:CDS:1</fullName>
    </submittedName>
</protein>
<dbReference type="EMBL" id="CAJVPI010000149">
    <property type="protein sequence ID" value="CAG8489815.1"/>
    <property type="molecule type" value="Genomic_DNA"/>
</dbReference>